<evidence type="ECO:0000313" key="2">
    <source>
        <dbReference type="EMBL" id="GIZ01149.1"/>
    </source>
</evidence>
<dbReference type="EMBL" id="BPLR01018635">
    <property type="protein sequence ID" value="GIZ01149.1"/>
    <property type="molecule type" value="Genomic_DNA"/>
</dbReference>
<sequence length="289" mass="31914">MKPRRIHTSSLGRAHTKPIRSRVKVPEKLRSAYNKQEGRGGPYPQILLLAHKRGAAAAAVGPRVLTGAADIYQEQAPVERRGGLRSAEKSARLCFGGLGTNGGGYDFSQVGILAGVMRSEGTAPPWHPVSCAPCAKREIHLCSRLNGTPLRQHVGFESLIRLKEQLSPVIISLPLSLHRRRIKEENRSALVGDHVTDYRGPPFRLDIRPVVNLASVDLPLESLLFYLQGGERRRDGRARAEAGSRILLCLLRDDPAESWDAEDACREDRDQERMMAGYQATHPAESNEV</sequence>
<keyword evidence="3" id="KW-1185">Reference proteome</keyword>
<comment type="caution">
    <text evidence="2">The sequence shown here is derived from an EMBL/GenBank/DDBJ whole genome shotgun (WGS) entry which is preliminary data.</text>
</comment>
<dbReference type="Proteomes" id="UP001054945">
    <property type="component" value="Unassembled WGS sequence"/>
</dbReference>
<organism evidence="2 3">
    <name type="scientific">Caerostris extrusa</name>
    <name type="common">Bark spider</name>
    <name type="synonym">Caerostris bankana</name>
    <dbReference type="NCBI Taxonomy" id="172846"/>
    <lineage>
        <taxon>Eukaryota</taxon>
        <taxon>Metazoa</taxon>
        <taxon>Ecdysozoa</taxon>
        <taxon>Arthropoda</taxon>
        <taxon>Chelicerata</taxon>
        <taxon>Arachnida</taxon>
        <taxon>Araneae</taxon>
        <taxon>Araneomorphae</taxon>
        <taxon>Entelegynae</taxon>
        <taxon>Araneoidea</taxon>
        <taxon>Araneidae</taxon>
        <taxon>Caerostris</taxon>
    </lineage>
</organism>
<feature type="compositionally biased region" description="Basic and acidic residues" evidence="1">
    <location>
        <begin position="263"/>
        <end position="273"/>
    </location>
</feature>
<feature type="compositionally biased region" description="Basic residues" evidence="1">
    <location>
        <begin position="14"/>
        <end position="23"/>
    </location>
</feature>
<protein>
    <submittedName>
        <fullName evidence="2">Uncharacterized protein</fullName>
    </submittedName>
</protein>
<proteinExistence type="predicted"/>
<dbReference type="AlphaFoldDB" id="A0AAV4Y4R1"/>
<accession>A0AAV4Y4R1</accession>
<feature type="region of interest" description="Disordered" evidence="1">
    <location>
        <begin position="257"/>
        <end position="289"/>
    </location>
</feature>
<gene>
    <name evidence="2" type="ORF">CEXT_87501</name>
</gene>
<reference evidence="2 3" key="1">
    <citation type="submission" date="2021-06" db="EMBL/GenBank/DDBJ databases">
        <title>Caerostris extrusa draft genome.</title>
        <authorList>
            <person name="Kono N."/>
            <person name="Arakawa K."/>
        </authorList>
    </citation>
    <scope>NUCLEOTIDE SEQUENCE [LARGE SCALE GENOMIC DNA]</scope>
</reference>
<name>A0AAV4Y4R1_CAEEX</name>
<feature type="region of interest" description="Disordered" evidence="1">
    <location>
        <begin position="1"/>
        <end position="23"/>
    </location>
</feature>
<evidence type="ECO:0000256" key="1">
    <source>
        <dbReference type="SAM" id="MobiDB-lite"/>
    </source>
</evidence>
<evidence type="ECO:0000313" key="3">
    <source>
        <dbReference type="Proteomes" id="UP001054945"/>
    </source>
</evidence>